<dbReference type="STRING" id="7868.ENSCMIP00000016186"/>
<dbReference type="Proteomes" id="UP000314986">
    <property type="component" value="Unassembled WGS sequence"/>
</dbReference>
<evidence type="ECO:0000256" key="1">
    <source>
        <dbReference type="SAM" id="MobiDB-lite"/>
    </source>
</evidence>
<dbReference type="AlphaFoldDB" id="A0A4W3HJI0"/>
<feature type="compositionally biased region" description="Pro residues" evidence="1">
    <location>
        <begin position="1"/>
        <end position="19"/>
    </location>
</feature>
<reference evidence="4" key="2">
    <citation type="journal article" date="2007" name="PLoS Biol.">
        <title>Survey sequencing and comparative analysis of the elephant shark (Callorhinchus milii) genome.</title>
        <authorList>
            <person name="Venkatesh B."/>
            <person name="Kirkness E.F."/>
            <person name="Loh Y.H."/>
            <person name="Halpern A.L."/>
            <person name="Lee A.P."/>
            <person name="Johnson J."/>
            <person name="Dandona N."/>
            <person name="Viswanathan L.D."/>
            <person name="Tay A."/>
            <person name="Venter J.C."/>
            <person name="Strausberg R.L."/>
            <person name="Brenner S."/>
        </authorList>
    </citation>
    <scope>NUCLEOTIDE SEQUENCE [LARGE SCALE GENOMIC DNA]</scope>
</reference>
<dbReference type="InterPro" id="IPR003124">
    <property type="entry name" value="WH2_dom"/>
</dbReference>
<dbReference type="InParanoid" id="A0A4W3HJI0"/>
<feature type="domain" description="WH2" evidence="2">
    <location>
        <begin position="37"/>
        <end position="54"/>
    </location>
</feature>
<dbReference type="Ensembl" id="ENSCMIT00000016515.1">
    <property type="protein sequence ID" value="ENSCMIP00000016186.1"/>
    <property type="gene ID" value="ENSCMIG00000007836.1"/>
</dbReference>
<dbReference type="GeneTree" id="ENSGT00940000155557"/>
<dbReference type="PROSITE" id="PS51082">
    <property type="entry name" value="WH2"/>
    <property type="match status" value="1"/>
</dbReference>
<reference evidence="4" key="1">
    <citation type="journal article" date="2006" name="Science">
        <title>Ancient noncoding elements conserved in the human genome.</title>
        <authorList>
            <person name="Venkatesh B."/>
            <person name="Kirkness E.F."/>
            <person name="Loh Y.H."/>
            <person name="Halpern A.L."/>
            <person name="Lee A.P."/>
            <person name="Johnson J."/>
            <person name="Dandona N."/>
            <person name="Viswanathan L.D."/>
            <person name="Tay A."/>
            <person name="Venter J.C."/>
            <person name="Strausberg R.L."/>
            <person name="Brenner S."/>
        </authorList>
    </citation>
    <scope>NUCLEOTIDE SEQUENCE [LARGE SCALE GENOMIC DNA]</scope>
</reference>
<protein>
    <recommendedName>
        <fullName evidence="2">WH2 domain-containing protein</fullName>
    </recommendedName>
</protein>
<reference evidence="3" key="4">
    <citation type="submission" date="2025-08" db="UniProtKB">
        <authorList>
            <consortium name="Ensembl"/>
        </authorList>
    </citation>
    <scope>IDENTIFICATION</scope>
</reference>
<evidence type="ECO:0000259" key="2">
    <source>
        <dbReference type="PROSITE" id="PS51082"/>
    </source>
</evidence>
<sequence>MPIPPPPPPPPAAPPPPPNFNQANSAPPKLSRDEQRGRGALLSDISKGARLRKVTNVNDRSAPVIESKCSNVSIGYIWGK</sequence>
<accession>A0A4W3HJI0</accession>
<organism evidence="3 4">
    <name type="scientific">Callorhinchus milii</name>
    <name type="common">Ghost shark</name>
    <dbReference type="NCBI Taxonomy" id="7868"/>
    <lineage>
        <taxon>Eukaryota</taxon>
        <taxon>Metazoa</taxon>
        <taxon>Chordata</taxon>
        <taxon>Craniata</taxon>
        <taxon>Vertebrata</taxon>
        <taxon>Chondrichthyes</taxon>
        <taxon>Holocephali</taxon>
        <taxon>Chimaeriformes</taxon>
        <taxon>Callorhinchidae</taxon>
        <taxon>Callorhinchus</taxon>
    </lineage>
</organism>
<evidence type="ECO:0000313" key="4">
    <source>
        <dbReference type="Proteomes" id="UP000314986"/>
    </source>
</evidence>
<keyword evidence="4" id="KW-1185">Reference proteome</keyword>
<dbReference type="Pfam" id="PF02205">
    <property type="entry name" value="WH2"/>
    <property type="match status" value="1"/>
</dbReference>
<reference evidence="3" key="5">
    <citation type="submission" date="2025-09" db="UniProtKB">
        <authorList>
            <consortium name="Ensembl"/>
        </authorList>
    </citation>
    <scope>IDENTIFICATION</scope>
</reference>
<dbReference type="OMA" id="PVIESKC"/>
<proteinExistence type="predicted"/>
<name>A0A4W3HJI0_CALMI</name>
<feature type="region of interest" description="Disordered" evidence="1">
    <location>
        <begin position="1"/>
        <end position="44"/>
    </location>
</feature>
<evidence type="ECO:0000313" key="3">
    <source>
        <dbReference type="Ensembl" id="ENSCMIP00000016186.1"/>
    </source>
</evidence>
<reference evidence="4" key="3">
    <citation type="journal article" date="2014" name="Nature">
        <title>Elephant shark genome provides unique insights into gnathostome evolution.</title>
        <authorList>
            <consortium name="International Elephant Shark Genome Sequencing Consortium"/>
            <person name="Venkatesh B."/>
            <person name="Lee A.P."/>
            <person name="Ravi V."/>
            <person name="Maurya A.K."/>
            <person name="Lian M.M."/>
            <person name="Swann J.B."/>
            <person name="Ohta Y."/>
            <person name="Flajnik M.F."/>
            <person name="Sutoh Y."/>
            <person name="Kasahara M."/>
            <person name="Hoon S."/>
            <person name="Gangu V."/>
            <person name="Roy S.W."/>
            <person name="Irimia M."/>
            <person name="Korzh V."/>
            <person name="Kondrychyn I."/>
            <person name="Lim Z.W."/>
            <person name="Tay B.H."/>
            <person name="Tohari S."/>
            <person name="Kong K.W."/>
            <person name="Ho S."/>
            <person name="Lorente-Galdos B."/>
            <person name="Quilez J."/>
            <person name="Marques-Bonet T."/>
            <person name="Raney B.J."/>
            <person name="Ingham P.W."/>
            <person name="Tay A."/>
            <person name="Hillier L.W."/>
            <person name="Minx P."/>
            <person name="Boehm T."/>
            <person name="Wilson R.K."/>
            <person name="Brenner S."/>
            <person name="Warren W.C."/>
        </authorList>
    </citation>
    <scope>NUCLEOTIDE SEQUENCE [LARGE SCALE GENOMIC DNA]</scope>
</reference>
<dbReference type="CDD" id="cd22077">
    <property type="entry name" value="WH2_WAS_WASL-2_3"/>
    <property type="match status" value="1"/>
</dbReference>
<dbReference type="GO" id="GO:0003779">
    <property type="term" value="F:actin binding"/>
    <property type="evidence" value="ECO:0007669"/>
    <property type="project" value="InterPro"/>
</dbReference>